<evidence type="ECO:0008006" key="3">
    <source>
        <dbReference type="Google" id="ProtNLM"/>
    </source>
</evidence>
<organism evidence="1 2">
    <name type="scientific">Seohaeicola nanhaiensis</name>
    <dbReference type="NCBI Taxonomy" id="1387282"/>
    <lineage>
        <taxon>Bacteria</taxon>
        <taxon>Pseudomonadati</taxon>
        <taxon>Pseudomonadota</taxon>
        <taxon>Alphaproteobacteria</taxon>
        <taxon>Rhodobacterales</taxon>
        <taxon>Roseobacteraceae</taxon>
        <taxon>Seohaeicola</taxon>
    </lineage>
</organism>
<dbReference type="PROSITE" id="PS51257">
    <property type="entry name" value="PROKAR_LIPOPROTEIN"/>
    <property type="match status" value="1"/>
</dbReference>
<name>A0ABV9KM57_9RHOB</name>
<gene>
    <name evidence="1" type="ORF">ACFO5X_21540</name>
</gene>
<keyword evidence="2" id="KW-1185">Reference proteome</keyword>
<accession>A0ABV9KM57</accession>
<dbReference type="Proteomes" id="UP001595973">
    <property type="component" value="Unassembled WGS sequence"/>
</dbReference>
<evidence type="ECO:0000313" key="2">
    <source>
        <dbReference type="Proteomes" id="UP001595973"/>
    </source>
</evidence>
<proteinExistence type="predicted"/>
<reference evidence="2" key="1">
    <citation type="journal article" date="2019" name="Int. J. Syst. Evol. Microbiol.">
        <title>The Global Catalogue of Microorganisms (GCM) 10K type strain sequencing project: providing services to taxonomists for standard genome sequencing and annotation.</title>
        <authorList>
            <consortium name="The Broad Institute Genomics Platform"/>
            <consortium name="The Broad Institute Genome Sequencing Center for Infectious Disease"/>
            <person name="Wu L."/>
            <person name="Ma J."/>
        </authorList>
    </citation>
    <scope>NUCLEOTIDE SEQUENCE [LARGE SCALE GENOMIC DNA]</scope>
    <source>
        <strain evidence="2">CGMCC 4.7283</strain>
    </source>
</reference>
<evidence type="ECO:0000313" key="1">
    <source>
        <dbReference type="EMBL" id="MFC4671148.1"/>
    </source>
</evidence>
<comment type="caution">
    <text evidence="1">The sequence shown here is derived from an EMBL/GenBank/DDBJ whole genome shotgun (WGS) entry which is preliminary data.</text>
</comment>
<protein>
    <recommendedName>
        <fullName evidence="3">Succinate dehydrogenase</fullName>
    </recommendedName>
</protein>
<dbReference type="RefSeq" id="WP_380721245.1">
    <property type="nucleotide sequence ID" value="NZ_JBHSGI010000033.1"/>
</dbReference>
<dbReference type="EMBL" id="JBHSGI010000033">
    <property type="protein sequence ID" value="MFC4671148.1"/>
    <property type="molecule type" value="Genomic_DNA"/>
</dbReference>
<sequence>MRRAVLLAAVALGLGACDDIESRTDAAGRDLASPVVAEVVGTRVPGIPKEAVSPAIECIVTYAQAMEVRELAKASVSGVNEAIVVMVNDILRRPETVACIRQKAPVAKI</sequence>